<feature type="transmembrane region" description="Helical" evidence="1">
    <location>
        <begin position="145"/>
        <end position="171"/>
    </location>
</feature>
<feature type="transmembrane region" description="Helical" evidence="1">
    <location>
        <begin position="108"/>
        <end position="125"/>
    </location>
</feature>
<sequence length="323" mass="38510">MKMEISLTSRQDTICWIYEQEIKDFYLLLDHGLDIQTMISLCFKNGDSIIKKLENGISLNESFCFKNKNFENTFRFFSSFLPVKQSIYSTFQFMDDSYGFIKKCLKQLIYPSFIFLFCFFMIYFLSESILPFMDSFTSDNRLSFFIYLLKYIYTFILLFLLFLIVSFLILYKNHSLTFLFQKISLFRKMLTHQFCIIFINLLKAGIDTSTILSYMEKIKSHYLNHLIVKPLFEGLQKGHTLETIIKKNSYMDEHFLHFYTIGIQNNNLIEVLEIYINRTKNQMETYTKKFSVYVQIFSYTSVGLIAILVYQIMFYPLNMLSGI</sequence>
<comment type="caution">
    <text evidence="2">The sequence shown here is derived from an EMBL/GenBank/DDBJ whole genome shotgun (WGS) entry which is preliminary data.</text>
</comment>
<evidence type="ECO:0000313" key="3">
    <source>
        <dbReference type="Proteomes" id="UP000470082"/>
    </source>
</evidence>
<dbReference type="InterPro" id="IPR003004">
    <property type="entry name" value="GspF/PilC"/>
</dbReference>
<gene>
    <name evidence="2" type="ORF">FYJ50_00605</name>
</gene>
<keyword evidence="1" id="KW-1133">Transmembrane helix</keyword>
<dbReference type="Proteomes" id="UP000470082">
    <property type="component" value="Unassembled WGS sequence"/>
</dbReference>
<organism evidence="2 3">
    <name type="scientific">Floccifex porci</name>
    <dbReference type="NCBI Taxonomy" id="2606629"/>
    <lineage>
        <taxon>Bacteria</taxon>
        <taxon>Bacillati</taxon>
        <taxon>Bacillota</taxon>
        <taxon>Erysipelotrichia</taxon>
        <taxon>Erysipelotrichales</taxon>
        <taxon>Erysipelotrichaceae</taxon>
        <taxon>Floccifex</taxon>
    </lineage>
</organism>
<feature type="transmembrane region" description="Helical" evidence="1">
    <location>
        <begin position="290"/>
        <end position="313"/>
    </location>
</feature>
<protein>
    <recommendedName>
        <fullName evidence="4">Type II secretion system protein GspF domain-containing protein</fullName>
    </recommendedName>
</protein>
<dbReference type="PANTHER" id="PTHR30012">
    <property type="entry name" value="GENERAL SECRETION PATHWAY PROTEIN"/>
    <property type="match status" value="1"/>
</dbReference>
<dbReference type="InterPro" id="IPR042094">
    <property type="entry name" value="T2SS_GspF_sf"/>
</dbReference>
<evidence type="ECO:0000256" key="1">
    <source>
        <dbReference type="SAM" id="Phobius"/>
    </source>
</evidence>
<evidence type="ECO:0008006" key="4">
    <source>
        <dbReference type="Google" id="ProtNLM"/>
    </source>
</evidence>
<accession>A0A7X2N1C0</accession>
<dbReference type="EMBL" id="VUMM01000001">
    <property type="protein sequence ID" value="MSS00628.1"/>
    <property type="molecule type" value="Genomic_DNA"/>
</dbReference>
<keyword evidence="1" id="KW-0812">Transmembrane</keyword>
<dbReference type="AlphaFoldDB" id="A0A7X2N1C0"/>
<dbReference type="Gene3D" id="1.20.81.30">
    <property type="entry name" value="Type II secretion system (T2SS), domain F"/>
    <property type="match status" value="1"/>
</dbReference>
<keyword evidence="3" id="KW-1185">Reference proteome</keyword>
<keyword evidence="1" id="KW-0472">Membrane</keyword>
<evidence type="ECO:0000313" key="2">
    <source>
        <dbReference type="EMBL" id="MSS00628.1"/>
    </source>
</evidence>
<proteinExistence type="predicted"/>
<dbReference type="PANTHER" id="PTHR30012:SF0">
    <property type="entry name" value="TYPE II SECRETION SYSTEM PROTEIN F-RELATED"/>
    <property type="match status" value="1"/>
</dbReference>
<reference evidence="2 3" key="1">
    <citation type="submission" date="2019-08" db="EMBL/GenBank/DDBJ databases">
        <title>In-depth cultivation of the pig gut microbiome towards novel bacterial diversity and tailored functional studies.</title>
        <authorList>
            <person name="Wylensek D."/>
            <person name="Hitch T.C.A."/>
            <person name="Clavel T."/>
        </authorList>
    </citation>
    <scope>NUCLEOTIDE SEQUENCE [LARGE SCALE GENOMIC DNA]</scope>
    <source>
        <strain evidence="2 3">LKV-178-WT-2G</strain>
    </source>
</reference>
<name>A0A7X2N1C0_9FIRM</name>